<protein>
    <submittedName>
        <fullName evidence="1">Uncharacterized protein</fullName>
    </submittedName>
</protein>
<accession>A0AAP0N560</accession>
<name>A0AAP0N560_LIQFO</name>
<proteinExistence type="predicted"/>
<dbReference type="AlphaFoldDB" id="A0AAP0N560"/>
<dbReference type="EMBL" id="JBBPBK010000369">
    <property type="protein sequence ID" value="KAK9265566.1"/>
    <property type="molecule type" value="Genomic_DNA"/>
</dbReference>
<sequence length="119" mass="13879">MGGGGKIKGCVRVSKPRKKKNYYSQYRSSIVSLLKLFTELPLKEKHIKALERTLFCYLFQGLIYNKMESIAFKKRDDDVVRIIQSFDSKLKLFKLGNKPVMLRESDITLILGFYQGRKH</sequence>
<keyword evidence="2" id="KW-1185">Reference proteome</keyword>
<dbReference type="Proteomes" id="UP001415857">
    <property type="component" value="Unassembled WGS sequence"/>
</dbReference>
<gene>
    <name evidence="1" type="ORF">L1049_012456</name>
</gene>
<reference evidence="1 2" key="1">
    <citation type="journal article" date="2024" name="Plant J.">
        <title>Genome sequences and population genomics reveal climatic adaptation and genomic divergence between two closely related sweetgum species.</title>
        <authorList>
            <person name="Xu W.Q."/>
            <person name="Ren C.Q."/>
            <person name="Zhang X.Y."/>
            <person name="Comes H.P."/>
            <person name="Liu X.H."/>
            <person name="Li Y.G."/>
            <person name="Kettle C.J."/>
            <person name="Jalonen R."/>
            <person name="Gaisberger H."/>
            <person name="Ma Y.Z."/>
            <person name="Qiu Y.X."/>
        </authorList>
    </citation>
    <scope>NUCLEOTIDE SEQUENCE [LARGE SCALE GENOMIC DNA]</scope>
    <source>
        <strain evidence="1">Hangzhou</strain>
    </source>
</reference>
<evidence type="ECO:0000313" key="2">
    <source>
        <dbReference type="Proteomes" id="UP001415857"/>
    </source>
</evidence>
<evidence type="ECO:0000313" key="1">
    <source>
        <dbReference type="EMBL" id="KAK9265566.1"/>
    </source>
</evidence>
<comment type="caution">
    <text evidence="1">The sequence shown here is derived from an EMBL/GenBank/DDBJ whole genome shotgun (WGS) entry which is preliminary data.</text>
</comment>
<organism evidence="1 2">
    <name type="scientific">Liquidambar formosana</name>
    <name type="common">Formosan gum</name>
    <dbReference type="NCBI Taxonomy" id="63359"/>
    <lineage>
        <taxon>Eukaryota</taxon>
        <taxon>Viridiplantae</taxon>
        <taxon>Streptophyta</taxon>
        <taxon>Embryophyta</taxon>
        <taxon>Tracheophyta</taxon>
        <taxon>Spermatophyta</taxon>
        <taxon>Magnoliopsida</taxon>
        <taxon>eudicotyledons</taxon>
        <taxon>Gunneridae</taxon>
        <taxon>Pentapetalae</taxon>
        <taxon>Saxifragales</taxon>
        <taxon>Altingiaceae</taxon>
        <taxon>Liquidambar</taxon>
    </lineage>
</organism>